<gene>
    <name evidence="1" type="ORF">FB45DRAFT_1034579</name>
</gene>
<dbReference type="AlphaFoldDB" id="A0AAD7BCP1"/>
<proteinExistence type="predicted"/>
<evidence type="ECO:0000313" key="2">
    <source>
        <dbReference type="Proteomes" id="UP001221142"/>
    </source>
</evidence>
<organism evidence="1 2">
    <name type="scientific">Roridomyces roridus</name>
    <dbReference type="NCBI Taxonomy" id="1738132"/>
    <lineage>
        <taxon>Eukaryota</taxon>
        <taxon>Fungi</taxon>
        <taxon>Dikarya</taxon>
        <taxon>Basidiomycota</taxon>
        <taxon>Agaricomycotina</taxon>
        <taxon>Agaricomycetes</taxon>
        <taxon>Agaricomycetidae</taxon>
        <taxon>Agaricales</taxon>
        <taxon>Marasmiineae</taxon>
        <taxon>Mycenaceae</taxon>
        <taxon>Roridomyces</taxon>
    </lineage>
</organism>
<comment type="caution">
    <text evidence="1">The sequence shown here is derived from an EMBL/GenBank/DDBJ whole genome shotgun (WGS) entry which is preliminary data.</text>
</comment>
<evidence type="ECO:0000313" key="1">
    <source>
        <dbReference type="EMBL" id="KAJ7617287.1"/>
    </source>
</evidence>
<reference evidence="1" key="1">
    <citation type="submission" date="2023-03" db="EMBL/GenBank/DDBJ databases">
        <title>Massive genome expansion in bonnet fungi (Mycena s.s.) driven by repeated elements and novel gene families across ecological guilds.</title>
        <authorList>
            <consortium name="Lawrence Berkeley National Laboratory"/>
            <person name="Harder C.B."/>
            <person name="Miyauchi S."/>
            <person name="Viragh M."/>
            <person name="Kuo A."/>
            <person name="Thoen E."/>
            <person name="Andreopoulos B."/>
            <person name="Lu D."/>
            <person name="Skrede I."/>
            <person name="Drula E."/>
            <person name="Henrissat B."/>
            <person name="Morin E."/>
            <person name="Kohler A."/>
            <person name="Barry K."/>
            <person name="LaButti K."/>
            <person name="Morin E."/>
            <person name="Salamov A."/>
            <person name="Lipzen A."/>
            <person name="Mereny Z."/>
            <person name="Hegedus B."/>
            <person name="Baldrian P."/>
            <person name="Stursova M."/>
            <person name="Weitz H."/>
            <person name="Taylor A."/>
            <person name="Grigoriev I.V."/>
            <person name="Nagy L.G."/>
            <person name="Martin F."/>
            <person name="Kauserud H."/>
        </authorList>
    </citation>
    <scope>NUCLEOTIDE SEQUENCE</scope>
    <source>
        <strain evidence="1">9284</strain>
    </source>
</reference>
<dbReference type="EMBL" id="JARKIF010000021">
    <property type="protein sequence ID" value="KAJ7617287.1"/>
    <property type="molecule type" value="Genomic_DNA"/>
</dbReference>
<keyword evidence="2" id="KW-1185">Reference proteome</keyword>
<accession>A0AAD7BCP1</accession>
<name>A0AAD7BCP1_9AGAR</name>
<dbReference type="Proteomes" id="UP001221142">
    <property type="component" value="Unassembled WGS sequence"/>
</dbReference>
<protein>
    <submittedName>
        <fullName evidence="1">Uncharacterized protein</fullName>
    </submittedName>
</protein>
<sequence length="178" mass="19970">MAEFAPYLKRLHNTLEYLVAFLIWPSCILTTLTGIPTAEQDVAAWTKYYDAPLKKCAIAAMNFPEDPHAERTDFLRLQIWHSGDASLPISQCFNILTVGRQTVADIPSSPFATIARTPSAEVCRKGRTKLGDSFYGVVRIAVFAFLDPRDMPTGFTTQWKLFSINQGVARASRTHVDW</sequence>